<dbReference type="EMBL" id="GBXM01014801">
    <property type="protein sequence ID" value="JAH93776.1"/>
    <property type="molecule type" value="Transcribed_RNA"/>
</dbReference>
<proteinExistence type="predicted"/>
<dbReference type="AlphaFoldDB" id="A0A0E9WU40"/>
<accession>A0A0E9WU40</accession>
<evidence type="ECO:0000313" key="1">
    <source>
        <dbReference type="EMBL" id="JAH93776.1"/>
    </source>
</evidence>
<name>A0A0E9WU40_ANGAN</name>
<sequence length="78" mass="8882">MARAQCIECWPNFKKNFFLSTPTLATPTRTVHPGTFLTPSSVLSAVCPNLEKVKSNLKILGYNDANILKYYLKEEYRV</sequence>
<protein>
    <submittedName>
        <fullName evidence="1">Uncharacterized protein</fullName>
    </submittedName>
</protein>
<reference evidence="1" key="1">
    <citation type="submission" date="2014-11" db="EMBL/GenBank/DDBJ databases">
        <authorList>
            <person name="Amaro Gonzalez C."/>
        </authorList>
    </citation>
    <scope>NUCLEOTIDE SEQUENCE</scope>
</reference>
<reference evidence="1" key="2">
    <citation type="journal article" date="2015" name="Fish Shellfish Immunol.">
        <title>Early steps in the European eel (Anguilla anguilla)-Vibrio vulnificus interaction in the gills: Role of the RtxA13 toxin.</title>
        <authorList>
            <person name="Callol A."/>
            <person name="Pajuelo D."/>
            <person name="Ebbesson L."/>
            <person name="Teles M."/>
            <person name="MacKenzie S."/>
            <person name="Amaro C."/>
        </authorList>
    </citation>
    <scope>NUCLEOTIDE SEQUENCE</scope>
</reference>
<organism evidence="1">
    <name type="scientific">Anguilla anguilla</name>
    <name type="common">European freshwater eel</name>
    <name type="synonym">Muraena anguilla</name>
    <dbReference type="NCBI Taxonomy" id="7936"/>
    <lineage>
        <taxon>Eukaryota</taxon>
        <taxon>Metazoa</taxon>
        <taxon>Chordata</taxon>
        <taxon>Craniata</taxon>
        <taxon>Vertebrata</taxon>
        <taxon>Euteleostomi</taxon>
        <taxon>Actinopterygii</taxon>
        <taxon>Neopterygii</taxon>
        <taxon>Teleostei</taxon>
        <taxon>Anguilliformes</taxon>
        <taxon>Anguillidae</taxon>
        <taxon>Anguilla</taxon>
    </lineage>
</organism>